<evidence type="ECO:0000313" key="2">
    <source>
        <dbReference type="Proteomes" id="UP000326949"/>
    </source>
</evidence>
<name>A0A5J6TMP5_9CAUD</name>
<dbReference type="Proteomes" id="UP000326949">
    <property type="component" value="Segment"/>
</dbReference>
<dbReference type="SUPFAM" id="SSF53474">
    <property type="entry name" value="alpha/beta-Hydrolases"/>
    <property type="match status" value="1"/>
</dbReference>
<dbReference type="EMBL" id="MN234183">
    <property type="protein sequence ID" value="QFG09982.1"/>
    <property type="molecule type" value="Genomic_DNA"/>
</dbReference>
<keyword evidence="2" id="KW-1185">Reference proteome</keyword>
<dbReference type="InterPro" id="IPR029058">
    <property type="entry name" value="AB_hydrolase_fold"/>
</dbReference>
<dbReference type="RefSeq" id="YP_010051568.1">
    <property type="nucleotide sequence ID" value="NC_054444.1"/>
</dbReference>
<organism evidence="1 2">
    <name type="scientific">Mycobacterium phage Antsirabe</name>
    <dbReference type="NCBI Taxonomy" id="2575610"/>
    <lineage>
        <taxon>Viruses</taxon>
        <taxon>Duplodnaviria</taxon>
        <taxon>Heunggongvirae</taxon>
        <taxon>Uroviricota</taxon>
        <taxon>Caudoviricetes</taxon>
        <taxon>Gclasvirinae</taxon>
        <taxon>Antsirabevirus</taxon>
        <taxon>Antsirabevirus antsirabe</taxon>
    </lineage>
</organism>
<dbReference type="Gene3D" id="3.40.50.1820">
    <property type="entry name" value="alpha/beta hydrolase"/>
    <property type="match status" value="1"/>
</dbReference>
<sequence>MAYTPPNKVGDRHRLIPKAKAKLAGNLYGKAIGSDRTDVYTEAFGKALKQYGRNVHELVLAGRRPGPDVNDDGIFDWAVQRQMDLEPKQEVPVAVPLPAGPRALAYVWRGTGGVIGQDLVSLVCQGVADLVEEVNPPWAATMGGIPVGTAGGIGDPSMWQGVQDTVAWTQADFIARRKVNPKIRVVLGGYSAGAVACGMFRDWLLKNFPENYVCSFSFGDPTRPMGGGFFGHPAPWGRGISTIQYGDPQDYRHCWLTNPDDMYAQVPGGVAGDIMDDVYEQVTQFAFRDIAQVAIRFVGAIPVVAQKAGISIPGALAALAGGPVGLIGFAIPLLLTSIGGLIPGRVPDDELTGTAAAAKAATIGLKFLFAGTGPHIRYHIDPAWPGGPTHLDLAKMHVRDWVSRPAA</sequence>
<accession>A0A5J6TMP5</accession>
<dbReference type="GeneID" id="63926058"/>
<reference evidence="1 2" key="1">
    <citation type="submission" date="2019-07" db="EMBL/GenBank/DDBJ databases">
        <authorList>
            <person name="Divens A.M."/>
            <person name="Garlena R.A."/>
            <person name="Russell D.A."/>
            <person name="Pope W.H."/>
            <person name="Jacobs-Sera D."/>
            <person name="Hatfull G.F."/>
        </authorList>
    </citation>
    <scope>NUCLEOTIDE SEQUENCE [LARGE SCALE GENOMIC DNA]</scope>
</reference>
<gene>
    <name evidence="1" type="primary">28</name>
    <name evidence="1" type="ORF">PBI_ANTSIRABE_28</name>
</gene>
<proteinExistence type="predicted"/>
<evidence type="ECO:0000313" key="1">
    <source>
        <dbReference type="EMBL" id="QFG09982.1"/>
    </source>
</evidence>
<dbReference type="KEGG" id="vg:63926058"/>
<protein>
    <submittedName>
        <fullName evidence="1">Lysin B</fullName>
    </submittedName>
</protein>